<dbReference type="Pfam" id="PF00072">
    <property type="entry name" value="Response_reg"/>
    <property type="match status" value="1"/>
</dbReference>
<evidence type="ECO:0000259" key="6">
    <source>
        <dbReference type="PROSITE" id="PS50043"/>
    </source>
</evidence>
<evidence type="ECO:0000256" key="4">
    <source>
        <dbReference type="ARBA" id="ARBA00023163"/>
    </source>
</evidence>
<feature type="domain" description="Response regulatory" evidence="7">
    <location>
        <begin position="3"/>
        <end position="119"/>
    </location>
</feature>
<sequence length="211" mass="23593">MIRVVLADDHDIVREGMISLLKNSDECLVVAQASDGAEALEKALEHKPDVLVVDISMPKMNGLEVVRRVNQQLPDCRILVLTMHEEKEYVIHMVKSGAAGYLVKDSASKELLEAVKRLATGKSYFGQYATEILAEQYRNPDDSFDDPYQNLTDREREVFHLVVQGATTKDIARCLGISAKTAENHRGKVIEKLDVKNTVELVRYAAKKGLL</sequence>
<dbReference type="Proteomes" id="UP000245790">
    <property type="component" value="Unassembled WGS sequence"/>
</dbReference>
<dbReference type="InterPro" id="IPR058245">
    <property type="entry name" value="NreC/VraR/RcsB-like_REC"/>
</dbReference>
<dbReference type="EMBL" id="QGGU01000009">
    <property type="protein sequence ID" value="PWK48608.1"/>
    <property type="molecule type" value="Genomic_DNA"/>
</dbReference>
<dbReference type="PANTHER" id="PTHR43214">
    <property type="entry name" value="TWO-COMPONENT RESPONSE REGULATOR"/>
    <property type="match status" value="1"/>
</dbReference>
<dbReference type="SMART" id="SM00448">
    <property type="entry name" value="REC"/>
    <property type="match status" value="1"/>
</dbReference>
<evidence type="ECO:0000256" key="1">
    <source>
        <dbReference type="ARBA" id="ARBA00022553"/>
    </source>
</evidence>
<dbReference type="InterPro" id="IPR000792">
    <property type="entry name" value="Tscrpt_reg_LuxR_C"/>
</dbReference>
<feature type="domain" description="HTH luxR-type" evidence="6">
    <location>
        <begin position="144"/>
        <end position="209"/>
    </location>
</feature>
<dbReference type="InterPro" id="IPR016032">
    <property type="entry name" value="Sig_transdc_resp-reg_C-effctor"/>
</dbReference>
<dbReference type="CDD" id="cd06170">
    <property type="entry name" value="LuxR_C_like"/>
    <property type="match status" value="1"/>
</dbReference>
<protein>
    <submittedName>
        <fullName evidence="8">LuxR family two component transcriptional regulator</fullName>
    </submittedName>
</protein>
<organism evidence="8 9">
    <name type="scientific">Pleionea mediterranea</name>
    <dbReference type="NCBI Taxonomy" id="523701"/>
    <lineage>
        <taxon>Bacteria</taxon>
        <taxon>Pseudomonadati</taxon>
        <taxon>Pseudomonadota</taxon>
        <taxon>Gammaproteobacteria</taxon>
        <taxon>Oceanospirillales</taxon>
        <taxon>Pleioneaceae</taxon>
        <taxon>Pleionea</taxon>
    </lineage>
</organism>
<keyword evidence="9" id="KW-1185">Reference proteome</keyword>
<feature type="modified residue" description="4-aspartylphosphate" evidence="5">
    <location>
        <position position="54"/>
    </location>
</feature>
<dbReference type="GO" id="GO:0003677">
    <property type="term" value="F:DNA binding"/>
    <property type="evidence" value="ECO:0007669"/>
    <property type="project" value="UniProtKB-KW"/>
</dbReference>
<keyword evidence="1 5" id="KW-0597">Phosphoprotein</keyword>
<dbReference type="SMART" id="SM00421">
    <property type="entry name" value="HTH_LUXR"/>
    <property type="match status" value="1"/>
</dbReference>
<keyword evidence="4" id="KW-0804">Transcription</keyword>
<reference evidence="8 9" key="1">
    <citation type="submission" date="2018-05" db="EMBL/GenBank/DDBJ databases">
        <title>Genomic Encyclopedia of Type Strains, Phase IV (KMG-IV): sequencing the most valuable type-strain genomes for metagenomic binning, comparative biology and taxonomic classification.</title>
        <authorList>
            <person name="Goeker M."/>
        </authorList>
    </citation>
    <scope>NUCLEOTIDE SEQUENCE [LARGE SCALE GENOMIC DNA]</scope>
    <source>
        <strain evidence="8 9">DSM 25350</strain>
    </source>
</reference>
<evidence type="ECO:0000313" key="9">
    <source>
        <dbReference type="Proteomes" id="UP000245790"/>
    </source>
</evidence>
<comment type="caution">
    <text evidence="8">The sequence shown here is derived from an EMBL/GenBank/DDBJ whole genome shotgun (WGS) entry which is preliminary data.</text>
</comment>
<dbReference type="GO" id="GO:0006355">
    <property type="term" value="P:regulation of DNA-templated transcription"/>
    <property type="evidence" value="ECO:0007669"/>
    <property type="project" value="InterPro"/>
</dbReference>
<dbReference type="Pfam" id="PF00196">
    <property type="entry name" value="GerE"/>
    <property type="match status" value="1"/>
</dbReference>
<evidence type="ECO:0000313" key="8">
    <source>
        <dbReference type="EMBL" id="PWK48608.1"/>
    </source>
</evidence>
<dbReference type="PRINTS" id="PR00038">
    <property type="entry name" value="HTHLUXR"/>
</dbReference>
<keyword evidence="3" id="KW-0238">DNA-binding</keyword>
<gene>
    <name evidence="8" type="ORF">C8D97_109159</name>
</gene>
<dbReference type="AlphaFoldDB" id="A0A316FI61"/>
<dbReference type="CDD" id="cd17535">
    <property type="entry name" value="REC_NarL-like"/>
    <property type="match status" value="1"/>
</dbReference>
<evidence type="ECO:0000259" key="7">
    <source>
        <dbReference type="PROSITE" id="PS50110"/>
    </source>
</evidence>
<dbReference type="Gene3D" id="3.40.50.2300">
    <property type="match status" value="1"/>
</dbReference>
<dbReference type="PROSITE" id="PS50043">
    <property type="entry name" value="HTH_LUXR_2"/>
    <property type="match status" value="1"/>
</dbReference>
<name>A0A316FI61_9GAMM</name>
<dbReference type="RefSeq" id="WP_109764276.1">
    <property type="nucleotide sequence ID" value="NZ_QGGU01000009.1"/>
</dbReference>
<dbReference type="PROSITE" id="PS50110">
    <property type="entry name" value="RESPONSE_REGULATORY"/>
    <property type="match status" value="1"/>
</dbReference>
<evidence type="ECO:0000256" key="5">
    <source>
        <dbReference type="PROSITE-ProRule" id="PRU00169"/>
    </source>
</evidence>
<dbReference type="PANTHER" id="PTHR43214:SF41">
    <property type="entry name" value="NITRATE_NITRITE RESPONSE REGULATOR PROTEIN NARP"/>
    <property type="match status" value="1"/>
</dbReference>
<dbReference type="GO" id="GO:0000160">
    <property type="term" value="P:phosphorelay signal transduction system"/>
    <property type="evidence" value="ECO:0007669"/>
    <property type="project" value="InterPro"/>
</dbReference>
<accession>A0A316FI61</accession>
<evidence type="ECO:0000256" key="3">
    <source>
        <dbReference type="ARBA" id="ARBA00023125"/>
    </source>
</evidence>
<dbReference type="InterPro" id="IPR001789">
    <property type="entry name" value="Sig_transdc_resp-reg_receiver"/>
</dbReference>
<dbReference type="OrthoDB" id="9796655at2"/>
<keyword evidence="2" id="KW-0805">Transcription regulation</keyword>
<dbReference type="SUPFAM" id="SSF46894">
    <property type="entry name" value="C-terminal effector domain of the bipartite response regulators"/>
    <property type="match status" value="1"/>
</dbReference>
<proteinExistence type="predicted"/>
<dbReference type="InterPro" id="IPR039420">
    <property type="entry name" value="WalR-like"/>
</dbReference>
<dbReference type="InterPro" id="IPR011006">
    <property type="entry name" value="CheY-like_superfamily"/>
</dbReference>
<evidence type="ECO:0000256" key="2">
    <source>
        <dbReference type="ARBA" id="ARBA00023015"/>
    </source>
</evidence>
<dbReference type="SUPFAM" id="SSF52172">
    <property type="entry name" value="CheY-like"/>
    <property type="match status" value="1"/>
</dbReference>